<evidence type="ECO:0000256" key="3">
    <source>
        <dbReference type="SAM" id="SignalP"/>
    </source>
</evidence>
<evidence type="ECO:0000259" key="4">
    <source>
        <dbReference type="SMART" id="SM00181"/>
    </source>
</evidence>
<reference evidence="5" key="3">
    <citation type="journal article" date="2013" name="Nucleic Acids Res.">
        <title>The genome of Anopheles darlingi, the main neotropical malaria vector.</title>
        <authorList>
            <person name="Marinotti O."/>
            <person name="Cerqueira G.C."/>
            <person name="de Almeida L.G."/>
            <person name="Ferro M.I."/>
            <person name="Loreto E.L."/>
            <person name="Zaha A."/>
            <person name="Teixeira S.M."/>
            <person name="Wespiser A.R."/>
            <person name="Almeida E Silva A."/>
            <person name="Schlindwein A.D."/>
            <person name="Pacheco A.C."/>
            <person name="Silva A.L."/>
            <person name="Graveley B.R."/>
            <person name="Walenz B.P."/>
            <person name="Lima Bde A."/>
            <person name="Ribeiro C.A."/>
            <person name="Nunes-Silva C.G."/>
            <person name="de Carvalho C.R."/>
            <person name="Soares C.M."/>
            <person name="de Menezes C.B."/>
            <person name="Matiolli C."/>
            <person name="Caffrey D."/>
            <person name="Araujo D.A."/>
            <person name="de Oliveira D.M."/>
            <person name="Golenbock D."/>
            <person name="Grisard E.C."/>
            <person name="Fantinatti-Garboggini F."/>
            <person name="de Carvalho F.M."/>
            <person name="Barcellos F.G."/>
            <person name="Prosdocimi F."/>
            <person name="May G."/>
            <person name="Azevedo Junior G.M."/>
            <person name="Guimaraes G.M."/>
            <person name="Goldman G.H."/>
            <person name="Padilha I.Q."/>
            <person name="Batista Jda S."/>
            <person name="Ferro J.A."/>
            <person name="Ribeiro J.M."/>
            <person name="Fietto J.L."/>
            <person name="Dabbas K.M."/>
            <person name="Cerdeira L."/>
            <person name="Agnez-Lima L.F."/>
            <person name="Brocchi M."/>
            <person name="de Carvalho M.O."/>
            <person name="Teixeira Mde M."/>
            <person name="Diniz Maia Mde M."/>
            <person name="Goldman M.H."/>
            <person name="Cruz Schneider M.P."/>
            <person name="Felipe M.S."/>
            <person name="Hungria M."/>
            <person name="Nicolas M.F."/>
            <person name="Pereira M."/>
            <person name="Montes M.A."/>
            <person name="Cantao M.E."/>
            <person name="Vincentz M."/>
            <person name="Rafael M.S."/>
            <person name="Silverman N."/>
            <person name="Stoco P.H."/>
            <person name="Souza R.C."/>
            <person name="Vicentini R."/>
            <person name="Gazzinelli R.T."/>
            <person name="Neves Rde O."/>
            <person name="Silva R."/>
            <person name="Astolfi-Filho S."/>
            <person name="Maciel T.E."/>
            <person name="Urmenyi T.P."/>
            <person name="Tadei W.P."/>
            <person name="Camargo E.P."/>
            <person name="de Vasconcelos A.T."/>
        </authorList>
    </citation>
    <scope>NUCLEOTIDE SEQUENCE</scope>
</reference>
<dbReference type="Proteomes" id="UP000000673">
    <property type="component" value="Unassembled WGS sequence"/>
</dbReference>
<feature type="domain" description="EGF-like" evidence="4">
    <location>
        <begin position="207"/>
        <end position="242"/>
    </location>
</feature>
<sequence length="470" mass="50713">MMGIITTTRGAICLMAAVMAISCSPSSGAQVRHNCPKKCPANEVLLWCPPVCEPTCDIDCVPTPSGDPIETCVCKPGYVRHQGQCIRRCDCPPKPTTPAPFCAPCSALAPGGSGERQHYVPPVSNYYPGYRQHLASKPELESSGVPESYSITSQSQNLSSHSNYLYRRPGPNKPCPPFRGPTTTVSPFDFCPPNEVSTPSPICCEPTCTKSCAAVQCRTDPPTGPHVCTCASGFVRYGKKCIRPEECPVEETPKFCGPNAYYSPCTPCCQPTCTEDCSRIRCIAACSGPPTCVCNPGYVLHEGNCIRPSECPGKCPTTTAPRPTPTTESPVDEPSPCCPPGATLRPFRPCCVDSCTTDCRTVRCFEQFKGPPTCVCEYGLVMHNNCCIPRELCPKPCPLTTTTPPPPPPCDGDGGRRGAGGYQRFYGISHLCPAARIPTWHKTCFKCHECGMTLNMKTYKGFNKLPYCEA</sequence>
<dbReference type="VEuPathDB" id="VectorBase:ADAR2_002076"/>
<dbReference type="InterPro" id="IPR036084">
    <property type="entry name" value="Ser_inhib-like_sf"/>
</dbReference>
<protein>
    <recommendedName>
        <fullName evidence="4">EGF-like domain-containing protein</fullName>
    </recommendedName>
</protein>
<organism evidence="5">
    <name type="scientific">Anopheles darlingi</name>
    <name type="common">Mosquito</name>
    <dbReference type="NCBI Taxonomy" id="43151"/>
    <lineage>
        <taxon>Eukaryota</taxon>
        <taxon>Metazoa</taxon>
        <taxon>Ecdysozoa</taxon>
        <taxon>Arthropoda</taxon>
        <taxon>Hexapoda</taxon>
        <taxon>Insecta</taxon>
        <taxon>Pterygota</taxon>
        <taxon>Neoptera</taxon>
        <taxon>Endopterygota</taxon>
        <taxon>Diptera</taxon>
        <taxon>Nematocera</taxon>
        <taxon>Culicoidea</taxon>
        <taxon>Culicidae</taxon>
        <taxon>Anophelinae</taxon>
        <taxon>Anopheles</taxon>
    </lineage>
</organism>
<feature type="domain" description="EGF-like" evidence="4">
    <location>
        <begin position="51"/>
        <end position="86"/>
    </location>
</feature>
<dbReference type="Pfam" id="PF01826">
    <property type="entry name" value="TIL"/>
    <property type="match status" value="1"/>
</dbReference>
<dbReference type="SMART" id="SM00181">
    <property type="entry name" value="EGF"/>
    <property type="match status" value="3"/>
</dbReference>
<dbReference type="InterPro" id="IPR002919">
    <property type="entry name" value="TIL_dom"/>
</dbReference>
<proteinExistence type="predicted"/>
<reference evidence="6" key="4">
    <citation type="submission" date="2015-06" db="UniProtKB">
        <authorList>
            <consortium name="EnsemblMetazoa"/>
        </authorList>
    </citation>
    <scope>IDENTIFICATION</scope>
</reference>
<dbReference type="Gene3D" id="2.10.25.10">
    <property type="entry name" value="Laminin"/>
    <property type="match status" value="3"/>
</dbReference>
<accession>W5JCR0</accession>
<evidence type="ECO:0000313" key="5">
    <source>
        <dbReference type="EMBL" id="ETN60665.1"/>
    </source>
</evidence>
<reference evidence="5" key="2">
    <citation type="submission" date="2010-05" db="EMBL/GenBank/DDBJ databases">
        <authorList>
            <person name="Almeida L.G."/>
            <person name="Nicolas M.F."/>
            <person name="Souza R.C."/>
            <person name="Vasconcelos A.T.R."/>
        </authorList>
    </citation>
    <scope>NUCLEOTIDE SEQUENCE</scope>
</reference>
<keyword evidence="2" id="KW-1015">Disulfide bond</keyword>
<gene>
    <name evidence="5" type="ORF">AND_007706</name>
</gene>
<dbReference type="HOGENOM" id="CLU_581691_0_0_1"/>
<evidence type="ECO:0000313" key="6">
    <source>
        <dbReference type="EnsemblMetazoa" id="ADAC007706-PA"/>
    </source>
</evidence>
<feature type="domain" description="EGF-like" evidence="4">
    <location>
        <begin position="276"/>
        <end position="306"/>
    </location>
</feature>
<dbReference type="PANTHER" id="PTHR23259">
    <property type="entry name" value="RIDDLE"/>
    <property type="match status" value="1"/>
</dbReference>
<keyword evidence="7" id="KW-1185">Reference proteome</keyword>
<reference evidence="5 7" key="1">
    <citation type="journal article" date="2010" name="BMC Genomics">
        <title>Combination of measures distinguishes pre-miRNAs from other stem-loops in the genome of the newly sequenced Anopheles darlingi.</title>
        <authorList>
            <person name="Mendes N.D."/>
            <person name="Freitas A.T."/>
            <person name="Vasconcelos A.T."/>
            <person name="Sagot M.F."/>
        </authorList>
    </citation>
    <scope>NUCLEOTIDE SEQUENCE</scope>
</reference>
<dbReference type="InterPro" id="IPR051368">
    <property type="entry name" value="SerProtInhib-TIL_Domain"/>
</dbReference>
<dbReference type="GO" id="GO:0030414">
    <property type="term" value="F:peptidase inhibitor activity"/>
    <property type="evidence" value="ECO:0007669"/>
    <property type="project" value="UniProtKB-KW"/>
</dbReference>
<dbReference type="InterPro" id="IPR000742">
    <property type="entry name" value="EGF"/>
</dbReference>
<feature type="chain" id="PRO_5010155246" description="EGF-like domain-containing protein" evidence="3">
    <location>
        <begin position="29"/>
        <end position="470"/>
    </location>
</feature>
<dbReference type="EnsemblMetazoa" id="ADAC007706-RA">
    <property type="protein sequence ID" value="ADAC007706-PA"/>
    <property type="gene ID" value="ADAC007706"/>
</dbReference>
<dbReference type="AlphaFoldDB" id="W5JCR0"/>
<keyword evidence="1" id="KW-0646">Protease inhibitor</keyword>
<dbReference type="SUPFAM" id="SSF57567">
    <property type="entry name" value="Serine protease inhibitors"/>
    <property type="match status" value="3"/>
</dbReference>
<dbReference type="OMA" id="PPVCEPT"/>
<dbReference type="EMBL" id="ADMH02001882">
    <property type="protein sequence ID" value="ETN60665.1"/>
    <property type="molecule type" value="Genomic_DNA"/>
</dbReference>
<dbReference type="PANTHER" id="PTHR23259:SF70">
    <property type="entry name" value="ACCESSORY GLAND PROTEIN ACP62F-RELATED"/>
    <property type="match status" value="1"/>
</dbReference>
<dbReference type="eggNOG" id="ENOG502SEUJ">
    <property type="taxonomic scope" value="Eukaryota"/>
</dbReference>
<feature type="signal peptide" evidence="3">
    <location>
        <begin position="1"/>
        <end position="28"/>
    </location>
</feature>
<evidence type="ECO:0000256" key="2">
    <source>
        <dbReference type="ARBA" id="ARBA00023157"/>
    </source>
</evidence>
<evidence type="ECO:0000256" key="1">
    <source>
        <dbReference type="ARBA" id="ARBA00022690"/>
    </source>
</evidence>
<keyword evidence="3" id="KW-0732">Signal</keyword>
<evidence type="ECO:0000313" key="7">
    <source>
        <dbReference type="Proteomes" id="UP000000673"/>
    </source>
</evidence>
<dbReference type="VEuPathDB" id="VectorBase:ADAC007706"/>
<dbReference type="CDD" id="cd19941">
    <property type="entry name" value="TIL"/>
    <property type="match status" value="2"/>
</dbReference>
<dbReference type="STRING" id="43151.W5JCR0"/>
<name>W5JCR0_ANODA</name>